<dbReference type="SUPFAM" id="SSF109631">
    <property type="entry name" value="Transcriptional repressor TraM"/>
    <property type="match status" value="1"/>
</dbReference>
<organism evidence="1 2">
    <name type="scientific">Pararhizobium antarcticum</name>
    <dbReference type="NCBI Taxonomy" id="1798805"/>
    <lineage>
        <taxon>Bacteria</taxon>
        <taxon>Pseudomonadati</taxon>
        <taxon>Pseudomonadota</taxon>
        <taxon>Alphaproteobacteria</taxon>
        <taxon>Hyphomicrobiales</taxon>
        <taxon>Rhizobiaceae</taxon>
        <taxon>Rhizobium/Agrobacterium group</taxon>
        <taxon>Pararhizobium</taxon>
    </lineage>
</organism>
<accession>A0A657LMW6</accession>
<dbReference type="InterPro" id="IPR015309">
    <property type="entry name" value="Tscrpt_rep_TraM"/>
</dbReference>
<dbReference type="RefSeq" id="WP_071835188.1">
    <property type="nucleotide sequence ID" value="NZ_LSRP01000125.1"/>
</dbReference>
<protein>
    <submittedName>
        <fullName evidence="1">Uncharacterized protein</fullName>
    </submittedName>
</protein>
<dbReference type="EMBL" id="LSRP01000125">
    <property type="protein sequence ID" value="OJF91497.1"/>
    <property type="molecule type" value="Genomic_DNA"/>
</dbReference>
<name>A0A657LMW6_9HYPH</name>
<dbReference type="Gene3D" id="1.10.287.160">
    <property type="entry name" value="HR1 repeat"/>
    <property type="match status" value="1"/>
</dbReference>
<dbReference type="GO" id="GO:0045892">
    <property type="term" value="P:negative regulation of DNA-templated transcription"/>
    <property type="evidence" value="ECO:0007669"/>
    <property type="project" value="InterPro"/>
</dbReference>
<evidence type="ECO:0000313" key="2">
    <source>
        <dbReference type="Proteomes" id="UP000182661"/>
    </source>
</evidence>
<gene>
    <name evidence="1" type="ORF">AX760_23350</name>
</gene>
<sequence length="102" mass="11518">MEHVGLGQNTSNEVTPRYSSMQKSELEVLAIGAINEHRNLLAADDAVYEEWTRANDDPTITTSVLRSLQDEYLARQERSETQQRKLSEIIDALGYVPEVPVD</sequence>
<proteinExistence type="predicted"/>
<dbReference type="AlphaFoldDB" id="A0A657LMW6"/>
<keyword evidence="2" id="KW-1185">Reference proteome</keyword>
<evidence type="ECO:0000313" key="1">
    <source>
        <dbReference type="EMBL" id="OJF91497.1"/>
    </source>
</evidence>
<dbReference type="Pfam" id="PF09228">
    <property type="entry name" value="Prok-TraM"/>
    <property type="match status" value="1"/>
</dbReference>
<dbReference type="OrthoDB" id="8302520at2"/>
<dbReference type="Proteomes" id="UP000182661">
    <property type="component" value="Unassembled WGS sequence"/>
</dbReference>
<dbReference type="InterPro" id="IPR036336">
    <property type="entry name" value="Tscrpt_rep_TraM_sf"/>
</dbReference>
<reference evidence="1 2" key="1">
    <citation type="submission" date="2016-02" db="EMBL/GenBank/DDBJ databases">
        <title>Genome sequencing of a beta-galactosidase producing bacteria Rhizobium sp. 59.</title>
        <authorList>
            <person name="Wang D."/>
            <person name="Kot W."/>
            <person name="Qin Y."/>
            <person name="Hansen L."/>
            <person name="Naqvi K."/>
            <person name="Rensing C."/>
        </authorList>
    </citation>
    <scope>NUCLEOTIDE SEQUENCE [LARGE SCALE GENOMIC DNA]</scope>
    <source>
        <strain evidence="1 2">59</strain>
    </source>
</reference>
<comment type="caution">
    <text evidence="1">The sequence shown here is derived from an EMBL/GenBank/DDBJ whole genome shotgun (WGS) entry which is preliminary data.</text>
</comment>